<evidence type="ECO:0000256" key="5">
    <source>
        <dbReference type="ARBA" id="ARBA00022989"/>
    </source>
</evidence>
<dbReference type="InterPro" id="IPR050360">
    <property type="entry name" value="MFS_Sugar_Transporters"/>
</dbReference>
<comment type="subcellular location">
    <subcellularLocation>
        <location evidence="1">Membrane</location>
        <topology evidence="1">Multi-pass membrane protein</topology>
    </subcellularLocation>
</comment>
<name>A0A6A6VUR1_9PEZI</name>
<evidence type="ECO:0000256" key="3">
    <source>
        <dbReference type="ARBA" id="ARBA00022448"/>
    </source>
</evidence>
<feature type="transmembrane region" description="Helical" evidence="8">
    <location>
        <begin position="133"/>
        <end position="150"/>
    </location>
</feature>
<evidence type="ECO:0000256" key="6">
    <source>
        <dbReference type="ARBA" id="ARBA00023136"/>
    </source>
</evidence>
<dbReference type="PANTHER" id="PTHR48022">
    <property type="entry name" value="PLASTIDIC GLUCOSE TRANSPORTER 4"/>
    <property type="match status" value="1"/>
</dbReference>
<dbReference type="InterPro" id="IPR005828">
    <property type="entry name" value="MFS_sugar_transport-like"/>
</dbReference>
<keyword evidence="11" id="KW-1185">Reference proteome</keyword>
<dbReference type="FunFam" id="1.20.1250.20:FF:000026">
    <property type="entry name" value="MFS quinate transporter QutD"/>
    <property type="match status" value="1"/>
</dbReference>
<dbReference type="PROSITE" id="PS50850">
    <property type="entry name" value="MFS"/>
    <property type="match status" value="1"/>
</dbReference>
<evidence type="ECO:0000256" key="7">
    <source>
        <dbReference type="RuleBase" id="RU003346"/>
    </source>
</evidence>
<dbReference type="InterPro" id="IPR020846">
    <property type="entry name" value="MFS_dom"/>
</dbReference>
<reference evidence="10" key="1">
    <citation type="journal article" date="2020" name="Stud. Mycol.">
        <title>101 Dothideomycetes genomes: a test case for predicting lifestyles and emergence of pathogens.</title>
        <authorList>
            <person name="Haridas S."/>
            <person name="Albert R."/>
            <person name="Binder M."/>
            <person name="Bloem J."/>
            <person name="Labutti K."/>
            <person name="Salamov A."/>
            <person name="Andreopoulos B."/>
            <person name="Baker S."/>
            <person name="Barry K."/>
            <person name="Bills G."/>
            <person name="Bluhm B."/>
            <person name="Cannon C."/>
            <person name="Castanera R."/>
            <person name="Culley D."/>
            <person name="Daum C."/>
            <person name="Ezra D."/>
            <person name="Gonzalez J."/>
            <person name="Henrissat B."/>
            <person name="Kuo A."/>
            <person name="Liang C."/>
            <person name="Lipzen A."/>
            <person name="Lutzoni F."/>
            <person name="Magnuson J."/>
            <person name="Mondo S."/>
            <person name="Nolan M."/>
            <person name="Ohm R."/>
            <person name="Pangilinan J."/>
            <person name="Park H.-J."/>
            <person name="Ramirez L."/>
            <person name="Alfaro M."/>
            <person name="Sun H."/>
            <person name="Tritt A."/>
            <person name="Yoshinaga Y."/>
            <person name="Zwiers L.-H."/>
            <person name="Turgeon B."/>
            <person name="Goodwin S."/>
            <person name="Spatafora J."/>
            <person name="Crous P."/>
            <person name="Grigoriev I."/>
        </authorList>
    </citation>
    <scope>NUCLEOTIDE SEQUENCE</scope>
    <source>
        <strain evidence="10">CBS 121739</strain>
    </source>
</reference>
<dbReference type="PROSITE" id="PS00217">
    <property type="entry name" value="SUGAR_TRANSPORT_2"/>
    <property type="match status" value="1"/>
</dbReference>
<dbReference type="InterPro" id="IPR005829">
    <property type="entry name" value="Sugar_transporter_CS"/>
</dbReference>
<feature type="transmembrane region" description="Helical" evidence="8">
    <location>
        <begin position="288"/>
        <end position="310"/>
    </location>
</feature>
<feature type="transmembrane region" description="Helical" evidence="8">
    <location>
        <begin position="72"/>
        <end position="95"/>
    </location>
</feature>
<dbReference type="InterPro" id="IPR003663">
    <property type="entry name" value="Sugar/inositol_transpt"/>
</dbReference>
<dbReference type="PROSITE" id="PS00216">
    <property type="entry name" value="SUGAR_TRANSPORT_1"/>
    <property type="match status" value="1"/>
</dbReference>
<dbReference type="PRINTS" id="PR00171">
    <property type="entry name" value="SUGRTRNSPORT"/>
</dbReference>
<feature type="transmembrane region" description="Helical" evidence="8">
    <location>
        <begin position="21"/>
        <end position="52"/>
    </location>
</feature>
<evidence type="ECO:0000313" key="10">
    <source>
        <dbReference type="EMBL" id="KAF2754418.1"/>
    </source>
</evidence>
<evidence type="ECO:0000259" key="9">
    <source>
        <dbReference type="PROSITE" id="PS50850"/>
    </source>
</evidence>
<evidence type="ECO:0000256" key="1">
    <source>
        <dbReference type="ARBA" id="ARBA00004141"/>
    </source>
</evidence>
<feature type="domain" description="Major facilitator superfamily (MFS) profile" evidence="9">
    <location>
        <begin position="28"/>
        <end position="484"/>
    </location>
</feature>
<dbReference type="Gene3D" id="1.20.1250.20">
    <property type="entry name" value="MFS general substrate transporter like domains"/>
    <property type="match status" value="1"/>
</dbReference>
<organism evidence="10 11">
    <name type="scientific">Pseudovirgaria hyperparasitica</name>
    <dbReference type="NCBI Taxonomy" id="470096"/>
    <lineage>
        <taxon>Eukaryota</taxon>
        <taxon>Fungi</taxon>
        <taxon>Dikarya</taxon>
        <taxon>Ascomycota</taxon>
        <taxon>Pezizomycotina</taxon>
        <taxon>Dothideomycetes</taxon>
        <taxon>Dothideomycetes incertae sedis</taxon>
        <taxon>Acrospermales</taxon>
        <taxon>Acrospermaceae</taxon>
        <taxon>Pseudovirgaria</taxon>
    </lineage>
</organism>
<keyword evidence="3 7" id="KW-0813">Transport</keyword>
<feature type="transmembrane region" description="Helical" evidence="8">
    <location>
        <begin position="162"/>
        <end position="182"/>
    </location>
</feature>
<dbReference type="InterPro" id="IPR036259">
    <property type="entry name" value="MFS_trans_sf"/>
</dbReference>
<keyword evidence="4 8" id="KW-0812">Transmembrane</keyword>
<dbReference type="SUPFAM" id="SSF103473">
    <property type="entry name" value="MFS general substrate transporter"/>
    <property type="match status" value="1"/>
</dbReference>
<dbReference type="GeneID" id="54480285"/>
<sequence length="544" mass="59516">MTLLQRIVKNDSMKEDPPEIYGWRIFVLALSACFGGMLFGMDIGTIGGVLTLPAFEAKYGLDTLSKTAKADLASNIASTLQAGCFFGCLVAFWTCDKYGRRWTLLASGIITCAGVVMQACGFGHIAVMYIGRLIAGFGVGAASMAVPLYISENAPRAIRGGLTGIYQLFIATGTMLAFWVNYGCILHMTGSATYIAPLTIQALPAVLLIVTMFLNKESPRWLAKADRWDEACKVLARVRHLPTTHPYIQNELADIQAQLDHERMLIGGASVMDLLREMWTIPGNRKRAIISIVLMICQQMTGTNAINYYAPQIFKQLGIVGVKTGLFATGIYGVVKMTTCAAFLLFAADSLGRRKSLLWTSIAQGTAMFYIALYLRISNQVEGESVPPAGYVALVCVFLFAAFFQFGWGPVCWIYVSEIPAARLRSLNVAIAAATQWLFNFVVGRATLTMMATVGKNGYGTFFIYGSFCFSMFVFVWFFIPETKGLALERMDDLFGVTELVKNVEADAAARGVDPHDLSLNEKLGATKHAERVEVVPARGEERA</sequence>
<feature type="transmembrane region" description="Helical" evidence="8">
    <location>
        <begin position="459"/>
        <end position="480"/>
    </location>
</feature>
<feature type="transmembrane region" description="Helical" evidence="8">
    <location>
        <begin position="194"/>
        <end position="214"/>
    </location>
</feature>
<evidence type="ECO:0000256" key="2">
    <source>
        <dbReference type="ARBA" id="ARBA00010992"/>
    </source>
</evidence>
<dbReference type="GO" id="GO:0016020">
    <property type="term" value="C:membrane"/>
    <property type="evidence" value="ECO:0007669"/>
    <property type="project" value="UniProtKB-SubCell"/>
</dbReference>
<keyword evidence="5 8" id="KW-1133">Transmembrane helix</keyword>
<feature type="transmembrane region" description="Helical" evidence="8">
    <location>
        <begin position="389"/>
        <end position="415"/>
    </location>
</feature>
<dbReference type="OrthoDB" id="508119at2759"/>
<dbReference type="Proteomes" id="UP000799437">
    <property type="component" value="Unassembled WGS sequence"/>
</dbReference>
<dbReference type="RefSeq" id="XP_033596869.1">
    <property type="nucleotide sequence ID" value="XM_033739231.1"/>
</dbReference>
<dbReference type="PANTHER" id="PTHR48022:SF21">
    <property type="entry name" value="QUINATE TRANSPORTER, PUTATIVE (AFU_ORTHOLOGUE AFUA_6G06960)-RELATED"/>
    <property type="match status" value="1"/>
</dbReference>
<dbReference type="NCBIfam" id="TIGR00879">
    <property type="entry name" value="SP"/>
    <property type="match status" value="1"/>
</dbReference>
<evidence type="ECO:0000256" key="4">
    <source>
        <dbReference type="ARBA" id="ARBA00022692"/>
    </source>
</evidence>
<proteinExistence type="inferred from homology"/>
<evidence type="ECO:0000313" key="11">
    <source>
        <dbReference type="Proteomes" id="UP000799437"/>
    </source>
</evidence>
<comment type="similarity">
    <text evidence="2 7">Belongs to the major facilitator superfamily. Sugar transporter (TC 2.A.1.1) family.</text>
</comment>
<evidence type="ECO:0000256" key="8">
    <source>
        <dbReference type="SAM" id="Phobius"/>
    </source>
</evidence>
<dbReference type="GO" id="GO:0005351">
    <property type="term" value="F:carbohydrate:proton symporter activity"/>
    <property type="evidence" value="ECO:0007669"/>
    <property type="project" value="TreeGrafter"/>
</dbReference>
<protein>
    <submittedName>
        <fullName evidence="10">General substrate transporter</fullName>
    </submittedName>
</protein>
<feature type="transmembrane region" description="Helical" evidence="8">
    <location>
        <begin position="102"/>
        <end position="127"/>
    </location>
</feature>
<keyword evidence="6 8" id="KW-0472">Membrane</keyword>
<accession>A0A6A6VUR1</accession>
<feature type="transmembrane region" description="Helical" evidence="8">
    <location>
        <begin position="427"/>
        <end position="447"/>
    </location>
</feature>
<gene>
    <name evidence="10" type="ORF">EJ05DRAFT_140705</name>
</gene>
<dbReference type="EMBL" id="ML996580">
    <property type="protein sequence ID" value="KAF2754418.1"/>
    <property type="molecule type" value="Genomic_DNA"/>
</dbReference>
<dbReference type="AlphaFoldDB" id="A0A6A6VUR1"/>
<feature type="transmembrane region" description="Helical" evidence="8">
    <location>
        <begin position="357"/>
        <end position="377"/>
    </location>
</feature>
<dbReference type="Pfam" id="PF00083">
    <property type="entry name" value="Sugar_tr"/>
    <property type="match status" value="1"/>
</dbReference>
<feature type="transmembrane region" description="Helical" evidence="8">
    <location>
        <begin position="330"/>
        <end position="348"/>
    </location>
</feature>